<dbReference type="PROSITE" id="PS01117">
    <property type="entry name" value="HTH_MARR_1"/>
    <property type="match status" value="1"/>
</dbReference>
<proteinExistence type="predicted"/>
<sequence>MHPPLAKDPIAEIQKNWERQGWTSAAAPAAAVTAIMRTQQILLGRARDILKPFKLTFARYEVLALLGFSREERLPMNKASQLLQVHPTSITNAVDRLESAGLVRREPHDSDRRAMLLVLTPEGKQVAEQATRALNEQLFEHTGFEEQEIDQLNTILAKFRQRAGDFPS</sequence>
<evidence type="ECO:0000259" key="4">
    <source>
        <dbReference type="PROSITE" id="PS50995"/>
    </source>
</evidence>
<dbReference type="OrthoDB" id="3296622at2"/>
<feature type="domain" description="HTH marR-type" evidence="4">
    <location>
        <begin position="28"/>
        <end position="161"/>
    </location>
</feature>
<organism evidence="5 6">
    <name type="scientific">Nesterenkonia jeotgali</name>
    <dbReference type="NCBI Taxonomy" id="317018"/>
    <lineage>
        <taxon>Bacteria</taxon>
        <taxon>Bacillati</taxon>
        <taxon>Actinomycetota</taxon>
        <taxon>Actinomycetes</taxon>
        <taxon>Micrococcales</taxon>
        <taxon>Micrococcaceae</taxon>
        <taxon>Nesterenkonia</taxon>
    </lineage>
</organism>
<dbReference type="GO" id="GO:0003700">
    <property type="term" value="F:DNA-binding transcription factor activity"/>
    <property type="evidence" value="ECO:0007669"/>
    <property type="project" value="InterPro"/>
</dbReference>
<name>A0A0W8ILD6_9MICC</name>
<dbReference type="GO" id="GO:0006950">
    <property type="term" value="P:response to stress"/>
    <property type="evidence" value="ECO:0007669"/>
    <property type="project" value="TreeGrafter"/>
</dbReference>
<dbReference type="PRINTS" id="PR00598">
    <property type="entry name" value="HTHMARR"/>
</dbReference>
<dbReference type="InterPro" id="IPR000835">
    <property type="entry name" value="HTH_MarR-typ"/>
</dbReference>
<dbReference type="PANTHER" id="PTHR33164:SF101">
    <property type="entry name" value="TRANSCRIPTIONAL REPRESSOR MPRA"/>
    <property type="match status" value="1"/>
</dbReference>
<dbReference type="SUPFAM" id="SSF46785">
    <property type="entry name" value="Winged helix' DNA-binding domain"/>
    <property type="match status" value="1"/>
</dbReference>
<gene>
    <name evidence="5" type="ORF">AVL63_10120</name>
</gene>
<dbReference type="AlphaFoldDB" id="A0A0W8ILD6"/>
<keyword evidence="2" id="KW-0238">DNA-binding</keyword>
<dbReference type="RefSeq" id="WP_058887654.1">
    <property type="nucleotide sequence ID" value="NZ_LQBM01000001.1"/>
</dbReference>
<keyword evidence="6" id="KW-1185">Reference proteome</keyword>
<dbReference type="PANTHER" id="PTHR33164">
    <property type="entry name" value="TRANSCRIPTIONAL REGULATOR, MARR FAMILY"/>
    <property type="match status" value="1"/>
</dbReference>
<dbReference type="PROSITE" id="PS50995">
    <property type="entry name" value="HTH_MARR_2"/>
    <property type="match status" value="1"/>
</dbReference>
<dbReference type="SMART" id="SM00347">
    <property type="entry name" value="HTH_MARR"/>
    <property type="match status" value="1"/>
</dbReference>
<dbReference type="Gene3D" id="1.10.10.10">
    <property type="entry name" value="Winged helix-like DNA-binding domain superfamily/Winged helix DNA-binding domain"/>
    <property type="match status" value="1"/>
</dbReference>
<comment type="caution">
    <text evidence="5">The sequence shown here is derived from an EMBL/GenBank/DDBJ whole genome shotgun (WGS) entry which is preliminary data.</text>
</comment>
<dbReference type="InterPro" id="IPR039422">
    <property type="entry name" value="MarR/SlyA-like"/>
</dbReference>
<keyword evidence="1" id="KW-0805">Transcription regulation</keyword>
<dbReference type="Proteomes" id="UP000054023">
    <property type="component" value="Unassembled WGS sequence"/>
</dbReference>
<keyword evidence="3" id="KW-0804">Transcription</keyword>
<evidence type="ECO:0000313" key="5">
    <source>
        <dbReference type="EMBL" id="KUG60680.1"/>
    </source>
</evidence>
<evidence type="ECO:0000313" key="6">
    <source>
        <dbReference type="Proteomes" id="UP000054023"/>
    </source>
</evidence>
<evidence type="ECO:0000256" key="1">
    <source>
        <dbReference type="ARBA" id="ARBA00023015"/>
    </source>
</evidence>
<dbReference type="Pfam" id="PF12802">
    <property type="entry name" value="MarR_2"/>
    <property type="match status" value="1"/>
</dbReference>
<dbReference type="InterPro" id="IPR036390">
    <property type="entry name" value="WH_DNA-bd_sf"/>
</dbReference>
<dbReference type="GO" id="GO:0003677">
    <property type="term" value="F:DNA binding"/>
    <property type="evidence" value="ECO:0007669"/>
    <property type="project" value="UniProtKB-KW"/>
</dbReference>
<evidence type="ECO:0000256" key="3">
    <source>
        <dbReference type="ARBA" id="ARBA00023163"/>
    </source>
</evidence>
<accession>A0A0W8ILD6</accession>
<protein>
    <submittedName>
        <fullName evidence="5">MarR family transcriptional regulator</fullName>
    </submittedName>
</protein>
<evidence type="ECO:0000256" key="2">
    <source>
        <dbReference type="ARBA" id="ARBA00023125"/>
    </source>
</evidence>
<dbReference type="InterPro" id="IPR036388">
    <property type="entry name" value="WH-like_DNA-bd_sf"/>
</dbReference>
<dbReference type="EMBL" id="LQBM01000001">
    <property type="protein sequence ID" value="KUG60680.1"/>
    <property type="molecule type" value="Genomic_DNA"/>
</dbReference>
<dbReference type="InterPro" id="IPR023187">
    <property type="entry name" value="Tscrpt_reg_MarR-type_CS"/>
</dbReference>
<reference evidence="6" key="1">
    <citation type="submission" date="2015-12" db="EMBL/GenBank/DDBJ databases">
        <authorList>
            <person name="Nair G.R."/>
            <person name="Kaur G."/>
            <person name="Mayilraj S."/>
        </authorList>
    </citation>
    <scope>NUCLEOTIDE SEQUENCE [LARGE SCALE GENOMIC DNA]</scope>
    <source>
        <strain evidence="6">CD08_7</strain>
    </source>
</reference>
<dbReference type="STRING" id="317018.AVL63_10120"/>